<dbReference type="InterPro" id="IPR036770">
    <property type="entry name" value="Ankyrin_rpt-contain_sf"/>
</dbReference>
<dbReference type="Gene3D" id="3.40.50.10190">
    <property type="entry name" value="BRCT domain"/>
    <property type="match status" value="2"/>
</dbReference>
<dbReference type="GO" id="GO:1990166">
    <property type="term" value="P:protein localization to site of double-strand break"/>
    <property type="evidence" value="ECO:0007669"/>
    <property type="project" value="TreeGrafter"/>
</dbReference>
<keyword evidence="3" id="KW-0963">Cytoplasm</keyword>
<dbReference type="Pfam" id="PF16770">
    <property type="entry name" value="RTT107_BRCT_5"/>
    <property type="match status" value="1"/>
</dbReference>
<feature type="repeat" description="ANK" evidence="9">
    <location>
        <begin position="724"/>
        <end position="747"/>
    </location>
</feature>
<evidence type="ECO:0000256" key="2">
    <source>
        <dbReference type="ARBA" id="ARBA00004300"/>
    </source>
</evidence>
<evidence type="ECO:0000256" key="3">
    <source>
        <dbReference type="ARBA" id="ARBA00022490"/>
    </source>
</evidence>
<feature type="repeat" description="ANK" evidence="9">
    <location>
        <begin position="758"/>
        <end position="790"/>
    </location>
</feature>
<dbReference type="GO" id="GO:0005813">
    <property type="term" value="C:centrosome"/>
    <property type="evidence" value="ECO:0007669"/>
    <property type="project" value="UniProtKB-SubCell"/>
</dbReference>
<dbReference type="InterPro" id="IPR002110">
    <property type="entry name" value="Ankyrin_rpt"/>
</dbReference>
<proteinExistence type="predicted"/>
<feature type="repeat" description="ANK" evidence="9">
    <location>
        <begin position="690"/>
        <end position="723"/>
    </location>
</feature>
<dbReference type="SMART" id="SM00292">
    <property type="entry name" value="BRCT"/>
    <property type="match status" value="1"/>
</dbReference>
<dbReference type="InterPro" id="IPR057595">
    <property type="entry name" value="TopB1_SLF1_BRCT"/>
</dbReference>
<dbReference type="AlphaFoldDB" id="A0AAD9C0A6"/>
<keyword evidence="4" id="KW-0677">Repeat</keyword>
<evidence type="ECO:0000256" key="8">
    <source>
        <dbReference type="ARBA" id="ARBA00023242"/>
    </source>
</evidence>
<dbReference type="Gene3D" id="1.25.40.20">
    <property type="entry name" value="Ankyrin repeat-containing domain"/>
    <property type="match status" value="1"/>
</dbReference>
<dbReference type="SUPFAM" id="SSF48403">
    <property type="entry name" value="Ankyrin repeat"/>
    <property type="match status" value="1"/>
</dbReference>
<dbReference type="PROSITE" id="PS50172">
    <property type="entry name" value="BRCT"/>
    <property type="match status" value="1"/>
</dbReference>
<dbReference type="CDD" id="cd17738">
    <property type="entry name" value="BRCT_TopBP1_rpt7"/>
    <property type="match status" value="1"/>
</dbReference>
<gene>
    <name evidence="11" type="ORF">KUDE01_007468</name>
</gene>
<evidence type="ECO:0000313" key="11">
    <source>
        <dbReference type="EMBL" id="KAK1892393.1"/>
    </source>
</evidence>
<evidence type="ECO:0000256" key="1">
    <source>
        <dbReference type="ARBA" id="ARBA00004123"/>
    </source>
</evidence>
<dbReference type="InterPro" id="IPR001357">
    <property type="entry name" value="BRCT_dom"/>
</dbReference>
<evidence type="ECO:0000313" key="12">
    <source>
        <dbReference type="Proteomes" id="UP001228049"/>
    </source>
</evidence>
<dbReference type="GO" id="GO:0005634">
    <property type="term" value="C:nucleus"/>
    <property type="evidence" value="ECO:0007669"/>
    <property type="project" value="UniProtKB-SubCell"/>
</dbReference>
<dbReference type="SUPFAM" id="SSF52113">
    <property type="entry name" value="BRCT domain"/>
    <property type="match status" value="1"/>
</dbReference>
<keyword evidence="9" id="KW-0040">ANK repeat</keyword>
<dbReference type="PANTHER" id="PTHR46677">
    <property type="entry name" value="SMC5-SMC6 COMPLEX LOCALIZATION FACTOR PROTEIN 1"/>
    <property type="match status" value="1"/>
</dbReference>
<keyword evidence="6" id="KW-0234">DNA repair</keyword>
<dbReference type="PANTHER" id="PTHR46677:SF1">
    <property type="entry name" value="SMC5-SMC6 COMPLEX LOCALIZATION FACTOR PROTEIN 1"/>
    <property type="match status" value="1"/>
</dbReference>
<keyword evidence="7" id="KW-0206">Cytoskeleton</keyword>
<dbReference type="GO" id="GO:0006281">
    <property type="term" value="P:DNA repair"/>
    <property type="evidence" value="ECO:0007669"/>
    <property type="project" value="UniProtKB-KW"/>
</dbReference>
<feature type="domain" description="BRCT" evidence="10">
    <location>
        <begin position="7"/>
        <end position="90"/>
    </location>
</feature>
<dbReference type="GO" id="GO:0035861">
    <property type="term" value="C:site of double-strand break"/>
    <property type="evidence" value="ECO:0007669"/>
    <property type="project" value="TreeGrafter"/>
</dbReference>
<dbReference type="PROSITE" id="PS50297">
    <property type="entry name" value="ANK_REP_REGION"/>
    <property type="match status" value="3"/>
</dbReference>
<dbReference type="SMART" id="SM00248">
    <property type="entry name" value="ANK"/>
    <property type="match status" value="3"/>
</dbReference>
<dbReference type="Pfam" id="PF12796">
    <property type="entry name" value="Ank_2"/>
    <property type="match status" value="1"/>
</dbReference>
<comment type="caution">
    <text evidence="11">The sequence shown here is derived from an EMBL/GenBank/DDBJ whole genome shotgun (WGS) entry which is preliminary data.</text>
</comment>
<dbReference type="Pfam" id="PF23294">
    <property type="entry name" value="BRCT_TopB1_SLF1"/>
    <property type="match status" value="1"/>
</dbReference>
<accession>A0AAD9C0A6</accession>
<organism evidence="11 12">
    <name type="scientific">Dissostichus eleginoides</name>
    <name type="common">Patagonian toothfish</name>
    <name type="synonym">Dissostichus amissus</name>
    <dbReference type="NCBI Taxonomy" id="100907"/>
    <lineage>
        <taxon>Eukaryota</taxon>
        <taxon>Metazoa</taxon>
        <taxon>Chordata</taxon>
        <taxon>Craniata</taxon>
        <taxon>Vertebrata</taxon>
        <taxon>Euteleostomi</taxon>
        <taxon>Actinopterygii</taxon>
        <taxon>Neopterygii</taxon>
        <taxon>Teleostei</taxon>
        <taxon>Neoteleostei</taxon>
        <taxon>Acanthomorphata</taxon>
        <taxon>Eupercaria</taxon>
        <taxon>Perciformes</taxon>
        <taxon>Notothenioidei</taxon>
        <taxon>Nototheniidae</taxon>
        <taxon>Dissostichus</taxon>
    </lineage>
</organism>
<reference evidence="11" key="1">
    <citation type="submission" date="2023-04" db="EMBL/GenBank/DDBJ databases">
        <title>Chromosome-level genome of Chaenocephalus aceratus.</title>
        <authorList>
            <person name="Park H."/>
        </authorList>
    </citation>
    <scope>NUCLEOTIDE SEQUENCE</scope>
    <source>
        <strain evidence="11">DE</strain>
        <tissue evidence="11">Muscle</tissue>
    </source>
</reference>
<dbReference type="GO" id="GO:2000781">
    <property type="term" value="P:positive regulation of double-strand break repair"/>
    <property type="evidence" value="ECO:0007669"/>
    <property type="project" value="InterPro"/>
</dbReference>
<dbReference type="PROSITE" id="PS50088">
    <property type="entry name" value="ANK_REPEAT"/>
    <property type="match status" value="3"/>
</dbReference>
<comment type="subcellular location">
    <subcellularLocation>
        <location evidence="2">Cytoplasm</location>
        <location evidence="2">Cytoskeleton</location>
        <location evidence="2">Microtubule organizing center</location>
        <location evidence="2">Centrosome</location>
    </subcellularLocation>
    <subcellularLocation>
        <location evidence="1">Nucleus</location>
    </subcellularLocation>
</comment>
<evidence type="ECO:0000256" key="5">
    <source>
        <dbReference type="ARBA" id="ARBA00022763"/>
    </source>
</evidence>
<dbReference type="Proteomes" id="UP001228049">
    <property type="component" value="Unassembled WGS sequence"/>
</dbReference>
<dbReference type="FunFam" id="3.40.50.10190:FF:000018">
    <property type="entry name" value="DNA topoisomerase 2-binding protein 1"/>
    <property type="match status" value="1"/>
</dbReference>
<keyword evidence="5" id="KW-0227">DNA damage</keyword>
<name>A0AAD9C0A6_DISEL</name>
<protein>
    <submittedName>
        <fullName evidence="11">SMC5-SMC6 complex localization factor protein 1</fullName>
    </submittedName>
</protein>
<dbReference type="InterPro" id="IPR042479">
    <property type="entry name" value="Slf1"/>
</dbReference>
<keyword evidence="12" id="KW-1185">Reference proteome</keyword>
<sequence length="941" mass="104411">MESCKHVFQISGLKIRDKKRVLVQRIRHLGGKYIGGSVYQQASTHLIIPQVLSSEKFLAACAAGKWVVTPEYVLDSFKNGSWLAEGPYEVSISTDATSSFYPVRQWREKVASGRLGGAFQGWRVLLKVQEPARRAMFKRLLKAGKAQVYNCPPPSPASVTHVMAKPITEASEYHNAPCYPVSHIVQHLFGSNLVDMKFDLTDDHPAKKTKTESVVDVDFSKLESELRDYVIKQEGRPRMCFLEFLGYHDPHSPQTQATETDSSNVGSMIECGLFIEALDSIRSAVFPGLVPPAPYLVSIFEYAQQGHATSFFLRNLRQVMSNLLLTNPPWMAHCKVRKYFSQVLQCPRCKTGLWPFLETAISYCLSTGVSCHPLPGPALPTLLQFHSDLLAFVLKLFQGELHSVNAGDFVLPERRGVSFAPALGSLLYATFWTVWERSTLLSRAVKQLTRLLLQAFIEDCVHRDEKQKLRLRTTFWTCCPCWWSSGTLVEKGLKDLAEHFAVITQDVSPVVLAELVVRITSTRLKLLLADSIFRSICCRNGFTVGDEPISFKQMVLSYLPALGNLAQCPSGARLRTGPTPHSGASQGAGCSADCSPVNETSLEKENVPKGLNRVNAAGVRAHISPLHLIRKALCRCEGVVEGVGKGGLRQKSQGCWHVLFFLYVISIPMRLCSLHAGVEPLYRRGILGRARETLLHRACKRNQVEIVLQILALPGTDINVKDHAGWTPLHEACNHGSAACVEILLQHHPAPILDNQVGGVSPLHDSVLNGHMDIAKMLLEHAGSVLLQQTDGNGQTALDLTSETTQREELLHSAHFGDSALRNFSTEVLNVPLLEAASSLLANLIFTYRREQGLPHRGDSLSLTLVRALETHSPQKVTSGWTDRRVVRLVEDAETLLELGRGGYLGQVSQAVRECKEENTRFLMEILEDFKYRGEMLLADL</sequence>
<evidence type="ECO:0000256" key="6">
    <source>
        <dbReference type="ARBA" id="ARBA00023204"/>
    </source>
</evidence>
<evidence type="ECO:0000256" key="9">
    <source>
        <dbReference type="PROSITE-ProRule" id="PRU00023"/>
    </source>
</evidence>
<dbReference type="InterPro" id="IPR036420">
    <property type="entry name" value="BRCT_dom_sf"/>
</dbReference>
<evidence type="ECO:0000256" key="4">
    <source>
        <dbReference type="ARBA" id="ARBA00022737"/>
    </source>
</evidence>
<keyword evidence="8" id="KW-0539">Nucleus</keyword>
<dbReference type="EMBL" id="JASDAP010000013">
    <property type="protein sequence ID" value="KAK1892393.1"/>
    <property type="molecule type" value="Genomic_DNA"/>
</dbReference>
<evidence type="ECO:0000259" key="10">
    <source>
        <dbReference type="PROSITE" id="PS50172"/>
    </source>
</evidence>
<evidence type="ECO:0000256" key="7">
    <source>
        <dbReference type="ARBA" id="ARBA00023212"/>
    </source>
</evidence>